<dbReference type="Pfam" id="PF09836">
    <property type="entry name" value="DUF2063"/>
    <property type="match status" value="1"/>
</dbReference>
<evidence type="ECO:0000313" key="2">
    <source>
        <dbReference type="EMBL" id="TCO80574.1"/>
    </source>
</evidence>
<accession>A0A4R2L284</accession>
<protein>
    <recommendedName>
        <fullName evidence="1">Putative DNA-binding domain-containing protein</fullName>
    </recommendedName>
</protein>
<proteinExistence type="predicted"/>
<evidence type="ECO:0000313" key="3">
    <source>
        <dbReference type="Proteomes" id="UP000295765"/>
    </source>
</evidence>
<dbReference type="EMBL" id="SLWY01000013">
    <property type="protein sequence ID" value="TCO80574.1"/>
    <property type="molecule type" value="Genomic_DNA"/>
</dbReference>
<dbReference type="InterPro" id="IPR018640">
    <property type="entry name" value="DUF2063"/>
</dbReference>
<comment type="caution">
    <text evidence="2">The sequence shown here is derived from an EMBL/GenBank/DDBJ whole genome shotgun (WGS) entry which is preliminary data.</text>
</comment>
<dbReference type="AlphaFoldDB" id="A0A4R2L284"/>
<reference evidence="2 3" key="1">
    <citation type="submission" date="2019-03" db="EMBL/GenBank/DDBJ databases">
        <title>Genomic Encyclopedia of Type Strains, Phase IV (KMG-IV): sequencing the most valuable type-strain genomes for metagenomic binning, comparative biology and taxonomic classification.</title>
        <authorList>
            <person name="Goeker M."/>
        </authorList>
    </citation>
    <scope>NUCLEOTIDE SEQUENCE [LARGE SCALE GENOMIC DNA]</scope>
    <source>
        <strain evidence="2 3">DSM 25287</strain>
    </source>
</reference>
<dbReference type="Proteomes" id="UP000295765">
    <property type="component" value="Unassembled WGS sequence"/>
</dbReference>
<evidence type="ECO:0000259" key="1">
    <source>
        <dbReference type="Pfam" id="PF09836"/>
    </source>
</evidence>
<dbReference type="Gene3D" id="1.10.150.690">
    <property type="entry name" value="DUF2063"/>
    <property type="match status" value="1"/>
</dbReference>
<dbReference type="InterPro" id="IPR044922">
    <property type="entry name" value="DUF2063_N_sf"/>
</dbReference>
<dbReference type="OrthoDB" id="343356at2"/>
<keyword evidence="3" id="KW-1185">Reference proteome</keyword>
<sequence length="252" mass="26004">MLRELQRDFLAAVRGSAPPRLQGLIAGRGLEPAERLMVYANNHRLTLTAALAGAYPVLARTLGEGGFHALAARYLLAHPSRSGDLHGYGAALADVIAAAPPPQAPWLAELARLEWAVHTAYFAALPPALALDALRGVAAQDHPRLRFVAHPALGLVASAWPVLAYWEAATDGADDPLPPPAPAAEWLLVLRAGADITIGRLDAGTYTLLAALAAGATVAEACADALAAAPDLDPGTALGGLFARGALVGFHL</sequence>
<organism evidence="2 3">
    <name type="scientific">Plasticicumulans lactativorans</name>
    <dbReference type="NCBI Taxonomy" id="1133106"/>
    <lineage>
        <taxon>Bacteria</taxon>
        <taxon>Pseudomonadati</taxon>
        <taxon>Pseudomonadota</taxon>
        <taxon>Gammaproteobacteria</taxon>
        <taxon>Candidatus Competibacteraceae</taxon>
        <taxon>Plasticicumulans</taxon>
    </lineage>
</organism>
<dbReference type="RefSeq" id="WP_132543205.1">
    <property type="nucleotide sequence ID" value="NZ_SLWY01000013.1"/>
</dbReference>
<feature type="domain" description="Putative DNA-binding" evidence="1">
    <location>
        <begin position="4"/>
        <end position="94"/>
    </location>
</feature>
<name>A0A4R2L284_9GAMM</name>
<gene>
    <name evidence="2" type="ORF">EV699_11352</name>
</gene>